<proteinExistence type="predicted"/>
<feature type="chain" id="PRO_5044788034" description="Apple domain-containing protein" evidence="1">
    <location>
        <begin position="22"/>
        <end position="137"/>
    </location>
</feature>
<dbReference type="Proteomes" id="UP001519460">
    <property type="component" value="Unassembled WGS sequence"/>
</dbReference>
<name>A0ABD0KHJ1_9CAEN</name>
<accession>A0ABD0KHJ1</accession>
<evidence type="ECO:0000256" key="1">
    <source>
        <dbReference type="SAM" id="SignalP"/>
    </source>
</evidence>
<evidence type="ECO:0000313" key="3">
    <source>
        <dbReference type="EMBL" id="KAK7486382.1"/>
    </source>
</evidence>
<gene>
    <name evidence="3" type="ORF">BaRGS_00022430</name>
</gene>
<evidence type="ECO:0000313" key="4">
    <source>
        <dbReference type="Proteomes" id="UP001519460"/>
    </source>
</evidence>
<feature type="signal peptide" evidence="1">
    <location>
        <begin position="1"/>
        <end position="21"/>
    </location>
</feature>
<dbReference type="Pfam" id="PF00024">
    <property type="entry name" value="PAN_1"/>
    <property type="match status" value="1"/>
</dbReference>
<comment type="caution">
    <text evidence="3">The sequence shown here is derived from an EMBL/GenBank/DDBJ whole genome shotgun (WGS) entry which is preliminary data.</text>
</comment>
<keyword evidence="1" id="KW-0732">Signal</keyword>
<protein>
    <recommendedName>
        <fullName evidence="2">Apple domain-containing protein</fullName>
    </recommendedName>
</protein>
<evidence type="ECO:0000259" key="2">
    <source>
        <dbReference type="Pfam" id="PF00024"/>
    </source>
</evidence>
<dbReference type="AlphaFoldDB" id="A0ABD0KHJ1"/>
<sequence>MEKKFALSYLYMFIVVYTAQTDFYSEGIETRSSLYHRRIEFDGVQFTNSLLWTRDAVSKLQCARMCVDSGTCVSFTFTGPGSETRSCRAHSVIMTSSDTASDSAGTRYYVSANGIAEPSAQSTCKYTVRFEFVVSGQ</sequence>
<dbReference type="EMBL" id="JACVVK020000180">
    <property type="protein sequence ID" value="KAK7486382.1"/>
    <property type="molecule type" value="Genomic_DNA"/>
</dbReference>
<keyword evidence="4" id="KW-1185">Reference proteome</keyword>
<feature type="domain" description="Apple" evidence="2">
    <location>
        <begin position="41"/>
        <end position="109"/>
    </location>
</feature>
<reference evidence="3 4" key="1">
    <citation type="journal article" date="2023" name="Sci. Data">
        <title>Genome assembly of the Korean intertidal mud-creeper Batillaria attramentaria.</title>
        <authorList>
            <person name="Patra A.K."/>
            <person name="Ho P.T."/>
            <person name="Jun S."/>
            <person name="Lee S.J."/>
            <person name="Kim Y."/>
            <person name="Won Y.J."/>
        </authorList>
    </citation>
    <scope>NUCLEOTIDE SEQUENCE [LARGE SCALE GENOMIC DNA]</scope>
    <source>
        <strain evidence="3">Wonlab-2016</strain>
    </source>
</reference>
<dbReference type="InterPro" id="IPR003609">
    <property type="entry name" value="Pan_app"/>
</dbReference>
<organism evidence="3 4">
    <name type="scientific">Batillaria attramentaria</name>
    <dbReference type="NCBI Taxonomy" id="370345"/>
    <lineage>
        <taxon>Eukaryota</taxon>
        <taxon>Metazoa</taxon>
        <taxon>Spiralia</taxon>
        <taxon>Lophotrochozoa</taxon>
        <taxon>Mollusca</taxon>
        <taxon>Gastropoda</taxon>
        <taxon>Caenogastropoda</taxon>
        <taxon>Sorbeoconcha</taxon>
        <taxon>Cerithioidea</taxon>
        <taxon>Batillariidae</taxon>
        <taxon>Batillaria</taxon>
    </lineage>
</organism>